<accession>A0A7W6DA37</accession>
<dbReference type="Proteomes" id="UP000574761">
    <property type="component" value="Unassembled WGS sequence"/>
</dbReference>
<gene>
    <name evidence="1" type="ORF">GGQ64_004720</name>
</gene>
<proteinExistence type="predicted"/>
<comment type="caution">
    <text evidence="1">The sequence shown here is derived from an EMBL/GenBank/DDBJ whole genome shotgun (WGS) entry which is preliminary data.</text>
</comment>
<evidence type="ECO:0008006" key="3">
    <source>
        <dbReference type="Google" id="ProtNLM"/>
    </source>
</evidence>
<dbReference type="Pfam" id="PF10983">
    <property type="entry name" value="DUF2793"/>
    <property type="match status" value="1"/>
</dbReference>
<evidence type="ECO:0000313" key="2">
    <source>
        <dbReference type="Proteomes" id="UP000574761"/>
    </source>
</evidence>
<evidence type="ECO:0000313" key="1">
    <source>
        <dbReference type="EMBL" id="MBB3979478.1"/>
    </source>
</evidence>
<dbReference type="RefSeq" id="WP_183807713.1">
    <property type="nucleotide sequence ID" value="NZ_JACIEE010000011.1"/>
</dbReference>
<sequence>MQEQTARLGLPYILPSQAQKHVSHNEGLDALDMMVQLVLEDVGDAPPPAPADGACYGVATAPTAGWGGMAGRVAQWRDGGWHFLQPKAGWLAWCVLQQRLHVHDGIGWQPFTQIGNLPALGINAAPDETNRLSLSAPASLFSHQGSDHRLKINKAGPGDTASLIFQSAWNGLAEMGLAGNDSFAIKVADGSGGWRTALGIEPSGHVATPHRPAARAWLSSPTMAPATGSLTGFTDTEFSTGGFMLGAPVPGDSGNRLVAPASALYLMCLSVVPTSQNPFQVQVAVNGTTPVLGTGLQSGAPIGRKICACGIVSIARDEWIALQHQGSATLEFGFNSTELSIVALT</sequence>
<organism evidence="1 2">
    <name type="scientific">Mycoplana azooxidifex</name>
    <dbReference type="NCBI Taxonomy" id="1636188"/>
    <lineage>
        <taxon>Bacteria</taxon>
        <taxon>Pseudomonadati</taxon>
        <taxon>Pseudomonadota</taxon>
        <taxon>Alphaproteobacteria</taxon>
        <taxon>Hyphomicrobiales</taxon>
        <taxon>Rhizobiaceae</taxon>
        <taxon>Mycoplana</taxon>
    </lineage>
</organism>
<name>A0A7W6DA37_9HYPH</name>
<dbReference type="EMBL" id="JACIEE010000011">
    <property type="protein sequence ID" value="MBB3979478.1"/>
    <property type="molecule type" value="Genomic_DNA"/>
</dbReference>
<dbReference type="AlphaFoldDB" id="A0A7W6DA37"/>
<reference evidence="1 2" key="1">
    <citation type="submission" date="2020-08" db="EMBL/GenBank/DDBJ databases">
        <title>Genomic Encyclopedia of Type Strains, Phase IV (KMG-IV): sequencing the most valuable type-strain genomes for metagenomic binning, comparative biology and taxonomic classification.</title>
        <authorList>
            <person name="Goeker M."/>
        </authorList>
    </citation>
    <scope>NUCLEOTIDE SEQUENCE [LARGE SCALE GENOMIC DNA]</scope>
    <source>
        <strain evidence="1 2">DSM 100211</strain>
    </source>
</reference>
<dbReference type="InterPro" id="IPR021251">
    <property type="entry name" value="DUF2793"/>
</dbReference>
<protein>
    <recommendedName>
        <fullName evidence="3">DUF2793 domain-containing protein</fullName>
    </recommendedName>
</protein>
<keyword evidence="2" id="KW-1185">Reference proteome</keyword>